<dbReference type="EMBL" id="BARV01007846">
    <property type="protein sequence ID" value="GAI13536.1"/>
    <property type="molecule type" value="Genomic_DNA"/>
</dbReference>
<evidence type="ECO:0000256" key="1">
    <source>
        <dbReference type="ARBA" id="ARBA00004651"/>
    </source>
</evidence>
<evidence type="ECO:0008006" key="9">
    <source>
        <dbReference type="Google" id="ProtNLM"/>
    </source>
</evidence>
<name>X1M648_9ZZZZ</name>
<sequence>MHIPDGFLNVATVATTYAVSAGGVGNAVRIANKKLGEKQVPLMGILAAFIFAAQMLNFPIAGGTSGHVIGAALAAILLGPWAAVLIMSCVLIAQCLIFQDGGLLALGANVFNMGVIASFSAYYIYRLATWLMGSGR</sequence>
<evidence type="ECO:0000256" key="5">
    <source>
        <dbReference type="ARBA" id="ARBA00022989"/>
    </source>
</evidence>
<dbReference type="AlphaFoldDB" id="X1M648"/>
<gene>
    <name evidence="8" type="ORF">S06H3_15911</name>
</gene>
<feature type="transmembrane region" description="Helical" evidence="7">
    <location>
        <begin position="40"/>
        <end position="62"/>
    </location>
</feature>
<keyword evidence="4 7" id="KW-0812">Transmembrane</keyword>
<dbReference type="InterPro" id="IPR002751">
    <property type="entry name" value="CbiM/NikMN"/>
</dbReference>
<organism evidence="8">
    <name type="scientific">marine sediment metagenome</name>
    <dbReference type="NCBI Taxonomy" id="412755"/>
    <lineage>
        <taxon>unclassified sequences</taxon>
        <taxon>metagenomes</taxon>
        <taxon>ecological metagenomes</taxon>
    </lineage>
</organism>
<comment type="caution">
    <text evidence="8">The sequence shown here is derived from an EMBL/GenBank/DDBJ whole genome shotgun (WGS) entry which is preliminary data.</text>
</comment>
<evidence type="ECO:0000256" key="6">
    <source>
        <dbReference type="ARBA" id="ARBA00023136"/>
    </source>
</evidence>
<feature type="transmembrane region" description="Helical" evidence="7">
    <location>
        <begin position="68"/>
        <end position="91"/>
    </location>
</feature>
<keyword evidence="5 7" id="KW-1133">Transmembrane helix</keyword>
<feature type="non-terminal residue" evidence="8">
    <location>
        <position position="136"/>
    </location>
</feature>
<keyword evidence="3" id="KW-1003">Cell membrane</keyword>
<dbReference type="Gene3D" id="1.10.1760.20">
    <property type="match status" value="1"/>
</dbReference>
<accession>X1M648</accession>
<dbReference type="PANTHER" id="PTHR34229:SF1">
    <property type="entry name" value="METAL TRANSPORT PROTEIN HI_1621-RELATED"/>
    <property type="match status" value="1"/>
</dbReference>
<evidence type="ECO:0000256" key="3">
    <source>
        <dbReference type="ARBA" id="ARBA00022475"/>
    </source>
</evidence>
<dbReference type="GO" id="GO:0000041">
    <property type="term" value="P:transition metal ion transport"/>
    <property type="evidence" value="ECO:0007669"/>
    <property type="project" value="InterPro"/>
</dbReference>
<evidence type="ECO:0000256" key="7">
    <source>
        <dbReference type="SAM" id="Phobius"/>
    </source>
</evidence>
<evidence type="ECO:0000256" key="2">
    <source>
        <dbReference type="ARBA" id="ARBA00022448"/>
    </source>
</evidence>
<dbReference type="Pfam" id="PF01891">
    <property type="entry name" value="CbiM"/>
    <property type="match status" value="1"/>
</dbReference>
<dbReference type="GO" id="GO:0005886">
    <property type="term" value="C:plasma membrane"/>
    <property type="evidence" value="ECO:0007669"/>
    <property type="project" value="UniProtKB-SubCell"/>
</dbReference>
<feature type="transmembrane region" description="Helical" evidence="7">
    <location>
        <begin position="103"/>
        <end position="125"/>
    </location>
</feature>
<keyword evidence="6 7" id="KW-0472">Membrane</keyword>
<keyword evidence="2" id="KW-0813">Transport</keyword>
<feature type="transmembrane region" description="Helical" evidence="7">
    <location>
        <begin position="6"/>
        <end position="28"/>
    </location>
</feature>
<protein>
    <recommendedName>
        <fullName evidence="9">Cobalamin biosynthesis protein CbiM</fullName>
    </recommendedName>
</protein>
<dbReference type="PANTHER" id="PTHR34229">
    <property type="entry name" value="METAL TRANSPORT PROTEIN HI_1621-RELATED"/>
    <property type="match status" value="1"/>
</dbReference>
<reference evidence="8" key="1">
    <citation type="journal article" date="2014" name="Front. Microbiol.">
        <title>High frequency of phylogenetically diverse reductive dehalogenase-homologous genes in deep subseafloor sedimentary metagenomes.</title>
        <authorList>
            <person name="Kawai M."/>
            <person name="Futagami T."/>
            <person name="Toyoda A."/>
            <person name="Takaki Y."/>
            <person name="Nishi S."/>
            <person name="Hori S."/>
            <person name="Arai W."/>
            <person name="Tsubouchi T."/>
            <person name="Morono Y."/>
            <person name="Uchiyama I."/>
            <person name="Ito T."/>
            <person name="Fujiyama A."/>
            <person name="Inagaki F."/>
            <person name="Takami H."/>
        </authorList>
    </citation>
    <scope>NUCLEOTIDE SEQUENCE</scope>
    <source>
        <strain evidence="8">Expedition CK06-06</strain>
    </source>
</reference>
<proteinExistence type="predicted"/>
<comment type="subcellular location">
    <subcellularLocation>
        <location evidence="1">Cell membrane</location>
        <topology evidence="1">Multi-pass membrane protein</topology>
    </subcellularLocation>
</comment>
<evidence type="ECO:0000313" key="8">
    <source>
        <dbReference type="EMBL" id="GAI13536.1"/>
    </source>
</evidence>
<evidence type="ECO:0000256" key="4">
    <source>
        <dbReference type="ARBA" id="ARBA00022692"/>
    </source>
</evidence>